<organism evidence="1 2">
    <name type="scientific">Vibrio cholerae</name>
    <dbReference type="NCBI Taxonomy" id="666"/>
    <lineage>
        <taxon>Bacteria</taxon>
        <taxon>Pseudomonadati</taxon>
        <taxon>Pseudomonadota</taxon>
        <taxon>Gammaproteobacteria</taxon>
        <taxon>Vibrionales</taxon>
        <taxon>Vibrionaceae</taxon>
        <taxon>Vibrio</taxon>
    </lineage>
</organism>
<evidence type="ECO:0000313" key="1">
    <source>
        <dbReference type="EMBL" id="TBM41391.1"/>
    </source>
</evidence>
<dbReference type="Proteomes" id="UP000294145">
    <property type="component" value="Unassembled WGS sequence"/>
</dbReference>
<dbReference type="AlphaFoldDB" id="A0A7Z7YCP6"/>
<name>A0A7Z7YCP6_VIBCL</name>
<accession>A0A7Z7YCP6</accession>
<protein>
    <submittedName>
        <fullName evidence="1">Uncharacterized protein</fullName>
    </submittedName>
</protein>
<dbReference type="EMBL" id="SISP01000020">
    <property type="protein sequence ID" value="TBM41391.1"/>
    <property type="molecule type" value="Genomic_DNA"/>
</dbReference>
<reference evidence="1 2" key="1">
    <citation type="submission" date="2019-02" db="EMBL/GenBank/DDBJ databases">
        <title>Genomic plasticity associated with the antimicrobial resistance in Vibrio cholerae.</title>
        <authorList>
            <person name="Verma J."/>
            <person name="Bag S."/>
            <person name="Saha B."/>
            <person name="Kumar P."/>
            <person name="Ghosh T.S."/>
            <person name="Dayal M."/>
            <person name="Senapati T."/>
            <person name="Mehra S."/>
            <person name="Dey P."/>
            <person name="Desigamani A."/>
            <person name="Kumar D."/>
            <person name="Rana P."/>
            <person name="Kumar B."/>
            <person name="Maiti T.K."/>
            <person name="Sharma N.C."/>
            <person name="Bhadra R.K."/>
            <person name="Mutreja A."/>
            <person name="Nair G.B."/>
            <person name="Ramamurthy T."/>
            <person name="Das B."/>
        </authorList>
    </citation>
    <scope>NUCLEOTIDE SEQUENCE [LARGE SCALE GENOMIC DNA]</scope>
    <source>
        <strain evidence="1 2">IDH06781</strain>
    </source>
</reference>
<comment type="caution">
    <text evidence="1">The sequence shown here is derived from an EMBL/GenBank/DDBJ whole genome shotgun (WGS) entry which is preliminary data.</text>
</comment>
<proteinExistence type="predicted"/>
<dbReference type="RefSeq" id="WP_154813834.1">
    <property type="nucleotide sequence ID" value="NZ_JACWKW010000009.1"/>
</dbReference>
<gene>
    <name evidence="1" type="ORF">EYB64_12510</name>
</gene>
<evidence type="ECO:0000313" key="2">
    <source>
        <dbReference type="Proteomes" id="UP000294145"/>
    </source>
</evidence>
<sequence>MPIKHTWNLRDVSLQAERISVIIARISDLMRAFDFDSKELIEIDRLVEQLDTPDVLKRASVALSDSLAEIFPGENFRVCFQKAGTEQSRRYYLRFRKVDEFPKVEEIVRLSYLQDNVQLMNIAKQVMVLNFLQKTSHNIKTNYREMRQSVDFL</sequence>